<dbReference type="PANTHER" id="PTHR24264">
    <property type="entry name" value="TRYPSIN-RELATED"/>
    <property type="match status" value="1"/>
</dbReference>
<keyword evidence="2" id="KW-0645">Protease</keyword>
<name>A0A7L4FQV8_9COLU</name>
<feature type="non-terminal residue" evidence="7">
    <location>
        <position position="230"/>
    </location>
</feature>
<comment type="caution">
    <text evidence="7">The sequence shown here is derived from an EMBL/GenBank/DDBJ whole genome shotgun (WGS) entry which is preliminary data.</text>
</comment>
<dbReference type="SUPFAM" id="SSF50494">
    <property type="entry name" value="Trypsin-like serine proteases"/>
    <property type="match status" value="1"/>
</dbReference>
<dbReference type="InterPro" id="IPR001314">
    <property type="entry name" value="Peptidase_S1A"/>
</dbReference>
<dbReference type="EMBL" id="VWYH01005261">
    <property type="protein sequence ID" value="NXW88182.1"/>
    <property type="molecule type" value="Genomic_DNA"/>
</dbReference>
<dbReference type="GO" id="GO:0005615">
    <property type="term" value="C:extracellular space"/>
    <property type="evidence" value="ECO:0007669"/>
    <property type="project" value="TreeGrafter"/>
</dbReference>
<evidence type="ECO:0000256" key="2">
    <source>
        <dbReference type="ARBA" id="ARBA00022670"/>
    </source>
</evidence>
<dbReference type="GO" id="GO:0006508">
    <property type="term" value="P:proteolysis"/>
    <property type="evidence" value="ECO:0007669"/>
    <property type="project" value="UniProtKB-KW"/>
</dbReference>
<dbReference type="InterPro" id="IPR018114">
    <property type="entry name" value="TRYPSIN_HIS"/>
</dbReference>
<evidence type="ECO:0000313" key="7">
    <source>
        <dbReference type="EMBL" id="NXW88182.1"/>
    </source>
</evidence>
<keyword evidence="4" id="KW-0720">Serine protease</keyword>
<reference evidence="7 8" key="1">
    <citation type="submission" date="2020-02" db="EMBL/GenBank/DDBJ databases">
        <title>Bird 10,000 Genomes (B10K) Project - Family phase.</title>
        <authorList>
            <person name="Zhang G."/>
        </authorList>
    </citation>
    <scope>NUCLEOTIDE SEQUENCE [LARGE SCALE GENOMIC DNA]</scope>
    <source>
        <strain evidence="7">B10K-DU-006-06</strain>
    </source>
</reference>
<dbReference type="GO" id="GO:0004252">
    <property type="term" value="F:serine-type endopeptidase activity"/>
    <property type="evidence" value="ECO:0007669"/>
    <property type="project" value="InterPro"/>
</dbReference>
<keyword evidence="5" id="KW-1015">Disulfide bond</keyword>
<comment type="similarity">
    <text evidence="1">Belongs to the peptidase S1 family.</text>
</comment>
<dbReference type="InterPro" id="IPR050127">
    <property type="entry name" value="Serine_Proteases_S1"/>
</dbReference>
<feature type="domain" description="Peptidase S1" evidence="6">
    <location>
        <begin position="6"/>
        <end position="228"/>
    </location>
</feature>
<dbReference type="FunFam" id="2.40.10.10:FF:000077">
    <property type="entry name" value="Predicted protein"/>
    <property type="match status" value="1"/>
</dbReference>
<dbReference type="PROSITE" id="PS00134">
    <property type="entry name" value="TRYPSIN_HIS"/>
    <property type="match status" value="1"/>
</dbReference>
<protein>
    <submittedName>
        <fullName evidence="7">KLK14 protein</fullName>
    </submittedName>
</protein>
<keyword evidence="3" id="KW-0378">Hydrolase</keyword>
<dbReference type="Pfam" id="PF00089">
    <property type="entry name" value="Trypsin"/>
    <property type="match status" value="1"/>
</dbReference>
<evidence type="ECO:0000256" key="5">
    <source>
        <dbReference type="ARBA" id="ARBA00023157"/>
    </source>
</evidence>
<gene>
    <name evidence="7" type="primary">Klk14_0</name>
    <name evidence="7" type="ORF">ALOBEC_R11510</name>
</gene>
<evidence type="ECO:0000256" key="1">
    <source>
        <dbReference type="ARBA" id="ARBA00007664"/>
    </source>
</evidence>
<organism evidence="7 8">
    <name type="scientific">Pampusana beccarii</name>
    <name type="common">Western bronze ground-dove</name>
    <dbReference type="NCBI Taxonomy" id="2953425"/>
    <lineage>
        <taxon>Eukaryota</taxon>
        <taxon>Metazoa</taxon>
        <taxon>Chordata</taxon>
        <taxon>Craniata</taxon>
        <taxon>Vertebrata</taxon>
        <taxon>Euteleostomi</taxon>
        <taxon>Archelosauria</taxon>
        <taxon>Archosauria</taxon>
        <taxon>Dinosauria</taxon>
        <taxon>Saurischia</taxon>
        <taxon>Theropoda</taxon>
        <taxon>Coelurosauria</taxon>
        <taxon>Aves</taxon>
        <taxon>Neognathae</taxon>
        <taxon>Neoaves</taxon>
        <taxon>Columbimorphae</taxon>
        <taxon>Columbiformes</taxon>
        <taxon>Columbidae</taxon>
        <taxon>Pampusana</taxon>
    </lineage>
</organism>
<dbReference type="InterPro" id="IPR043504">
    <property type="entry name" value="Peptidase_S1_PA_chymotrypsin"/>
</dbReference>
<accession>A0A7L4FQV8</accession>
<keyword evidence="8" id="KW-1185">Reference proteome</keyword>
<sequence>DEEARIIGGRPCGINQRPFQVAIIKRGQILCGGSLISDQWVLSAAHCKQPISAVKVLIGTNTLRDGTGTTRYITRALVHPNYNRGRNDNDFMLLKLNKPVRFSDSVKKIRLPRECPREGMRCTVSGWGTTRSPGAKLPKNLHCAAIQTFGEAACARAYGNAITPNMFCAGVPQGGVDSCQGDSGGPLECQGVLQGVVSWGMAVCGRRGQPGVYSNVCRAVPWIRSLVRTG</sequence>
<dbReference type="InterPro" id="IPR001254">
    <property type="entry name" value="Trypsin_dom"/>
</dbReference>
<dbReference type="PRINTS" id="PR00722">
    <property type="entry name" value="CHYMOTRYPSIN"/>
</dbReference>
<proteinExistence type="inferred from homology"/>
<dbReference type="OrthoDB" id="546450at2759"/>
<dbReference type="Gene3D" id="2.40.10.10">
    <property type="entry name" value="Trypsin-like serine proteases"/>
    <property type="match status" value="1"/>
</dbReference>
<dbReference type="PROSITE" id="PS50240">
    <property type="entry name" value="TRYPSIN_DOM"/>
    <property type="match status" value="1"/>
</dbReference>
<feature type="non-terminal residue" evidence="7">
    <location>
        <position position="1"/>
    </location>
</feature>
<dbReference type="PANTHER" id="PTHR24264:SF77">
    <property type="entry name" value="PEPTIDASE S1 DOMAIN-CONTAINING PROTEIN"/>
    <property type="match status" value="1"/>
</dbReference>
<evidence type="ECO:0000259" key="6">
    <source>
        <dbReference type="PROSITE" id="PS50240"/>
    </source>
</evidence>
<dbReference type="AlphaFoldDB" id="A0A7L4FQV8"/>
<evidence type="ECO:0000256" key="4">
    <source>
        <dbReference type="ARBA" id="ARBA00022825"/>
    </source>
</evidence>
<evidence type="ECO:0000256" key="3">
    <source>
        <dbReference type="ARBA" id="ARBA00022801"/>
    </source>
</evidence>
<evidence type="ECO:0000313" key="8">
    <source>
        <dbReference type="Proteomes" id="UP000541332"/>
    </source>
</evidence>
<dbReference type="SMART" id="SM00020">
    <property type="entry name" value="Tryp_SPc"/>
    <property type="match status" value="1"/>
</dbReference>
<dbReference type="Proteomes" id="UP000541332">
    <property type="component" value="Unassembled WGS sequence"/>
</dbReference>
<dbReference type="CDD" id="cd00190">
    <property type="entry name" value="Tryp_SPc"/>
    <property type="match status" value="1"/>
</dbReference>
<dbReference type="InterPro" id="IPR009003">
    <property type="entry name" value="Peptidase_S1_PA"/>
</dbReference>